<proteinExistence type="predicted"/>
<reference evidence="1" key="1">
    <citation type="submission" date="2021-08" db="EMBL/GenBank/DDBJ databases">
        <title>Novel anaerobic bacterium isolated from sea squirt in East Sea, Republic of Korea.</title>
        <authorList>
            <person name="Nguyen T.H."/>
            <person name="Li Z."/>
            <person name="Lee Y.-J."/>
            <person name="Ko J."/>
            <person name="Kim S.-G."/>
        </authorList>
    </citation>
    <scope>NUCLEOTIDE SEQUENCE</scope>
    <source>
        <strain evidence="1">KCTC 25031</strain>
    </source>
</reference>
<organism evidence="1 2">
    <name type="scientific">Halosquirtibacter laminarini</name>
    <dbReference type="NCBI Taxonomy" id="3374600"/>
    <lineage>
        <taxon>Bacteria</taxon>
        <taxon>Pseudomonadati</taxon>
        <taxon>Bacteroidota</taxon>
        <taxon>Bacteroidia</taxon>
        <taxon>Marinilabiliales</taxon>
        <taxon>Prolixibacteraceae</taxon>
        <taxon>Halosquirtibacter</taxon>
    </lineage>
</organism>
<name>A0AC61NDI6_9BACT</name>
<dbReference type="EMBL" id="CP081303">
    <property type="protein sequence ID" value="QZE13536.1"/>
    <property type="molecule type" value="Genomic_DNA"/>
</dbReference>
<accession>A0AC61NDI6</accession>
<gene>
    <name evidence="1" type="ORF">K4L44_13265</name>
</gene>
<evidence type="ECO:0000313" key="1">
    <source>
        <dbReference type="EMBL" id="QZE13536.1"/>
    </source>
</evidence>
<evidence type="ECO:0000313" key="2">
    <source>
        <dbReference type="Proteomes" id="UP000826212"/>
    </source>
</evidence>
<sequence>MVELLTKHKTGILNWYKCHISTGPLEGINNKIKTLKRQAYSYRDLGFFMLKNKSNASRYIR</sequence>
<keyword evidence="2" id="KW-1185">Reference proteome</keyword>
<dbReference type="Proteomes" id="UP000826212">
    <property type="component" value="Chromosome"/>
</dbReference>
<protein>
    <submittedName>
        <fullName evidence="1">Transposase</fullName>
    </submittedName>
</protein>